<accession>A0A9Q0MQQ3</accession>
<organism evidence="1 2">
    <name type="scientific">Pseudolycoriella hygida</name>
    <dbReference type="NCBI Taxonomy" id="35572"/>
    <lineage>
        <taxon>Eukaryota</taxon>
        <taxon>Metazoa</taxon>
        <taxon>Ecdysozoa</taxon>
        <taxon>Arthropoda</taxon>
        <taxon>Hexapoda</taxon>
        <taxon>Insecta</taxon>
        <taxon>Pterygota</taxon>
        <taxon>Neoptera</taxon>
        <taxon>Endopterygota</taxon>
        <taxon>Diptera</taxon>
        <taxon>Nematocera</taxon>
        <taxon>Sciaroidea</taxon>
        <taxon>Sciaridae</taxon>
        <taxon>Pseudolycoriella</taxon>
    </lineage>
</organism>
<reference evidence="1" key="1">
    <citation type="submission" date="2022-07" db="EMBL/GenBank/DDBJ databases">
        <authorList>
            <person name="Trinca V."/>
            <person name="Uliana J.V.C."/>
            <person name="Torres T.T."/>
            <person name="Ward R.J."/>
            <person name="Monesi N."/>
        </authorList>
    </citation>
    <scope>NUCLEOTIDE SEQUENCE</scope>
    <source>
        <strain evidence="1">HSMRA1968</strain>
        <tissue evidence="1">Whole embryos</tissue>
    </source>
</reference>
<name>A0A9Q0MQQ3_9DIPT</name>
<gene>
    <name evidence="1" type="ORF">Bhyg_14845</name>
</gene>
<comment type="caution">
    <text evidence="1">The sequence shown here is derived from an EMBL/GenBank/DDBJ whole genome shotgun (WGS) entry which is preliminary data.</text>
</comment>
<evidence type="ECO:0000313" key="2">
    <source>
        <dbReference type="Proteomes" id="UP001151699"/>
    </source>
</evidence>
<sequence>MEIITGSYNMKRSVGCTNISNIQTMELNSRYLIITQRVSDMEAIVQSVTTGFYKFLARFS</sequence>
<feature type="non-terminal residue" evidence="1">
    <location>
        <position position="60"/>
    </location>
</feature>
<proteinExistence type="predicted"/>
<dbReference type="AlphaFoldDB" id="A0A9Q0MQQ3"/>
<keyword evidence="2" id="KW-1185">Reference proteome</keyword>
<evidence type="ECO:0000313" key="1">
    <source>
        <dbReference type="EMBL" id="KAJ6636257.1"/>
    </source>
</evidence>
<protein>
    <submittedName>
        <fullName evidence="1">Uncharacterized protein</fullName>
    </submittedName>
</protein>
<dbReference type="EMBL" id="WJQU01000004">
    <property type="protein sequence ID" value="KAJ6636257.1"/>
    <property type="molecule type" value="Genomic_DNA"/>
</dbReference>
<dbReference type="Proteomes" id="UP001151699">
    <property type="component" value="Chromosome C"/>
</dbReference>